<keyword evidence="1" id="KW-0378">Hydrolase</keyword>
<evidence type="ECO:0000313" key="3">
    <source>
        <dbReference type="Proteomes" id="UP001140094"/>
    </source>
</evidence>
<dbReference type="Pfam" id="PF00657">
    <property type="entry name" value="Lipase_GDSL"/>
    <property type="match status" value="1"/>
</dbReference>
<dbReference type="PANTHER" id="PTHR45648:SF22">
    <property type="entry name" value="GDSL LIPASE_ACYLHYDROLASE FAMILY PROTEIN (AFU_ORTHOLOGUE AFUA_4G14700)"/>
    <property type="match status" value="1"/>
</dbReference>
<dbReference type="EMBL" id="JANBUO010001351">
    <property type="protein sequence ID" value="KAJ2798639.1"/>
    <property type="molecule type" value="Genomic_DNA"/>
</dbReference>
<name>A0A9W8HX13_9FUNG</name>
<dbReference type="AlphaFoldDB" id="A0A9W8HX13"/>
<dbReference type="GO" id="GO:0016788">
    <property type="term" value="F:hydrolase activity, acting on ester bonds"/>
    <property type="evidence" value="ECO:0007669"/>
    <property type="project" value="InterPro"/>
</dbReference>
<protein>
    <submittedName>
        <fullName evidence="2">Uncharacterized protein</fullName>
    </submittedName>
</protein>
<comment type="caution">
    <text evidence="2">The sequence shown here is derived from an EMBL/GenBank/DDBJ whole genome shotgun (WGS) entry which is preliminary data.</text>
</comment>
<dbReference type="SUPFAM" id="SSF52266">
    <property type="entry name" value="SGNH hydrolase"/>
    <property type="match status" value="1"/>
</dbReference>
<dbReference type="PANTHER" id="PTHR45648">
    <property type="entry name" value="GDSL LIPASE/ACYLHYDROLASE FAMILY PROTEIN (AFU_ORTHOLOGUE AFUA_4G14700)"/>
    <property type="match status" value="1"/>
</dbReference>
<dbReference type="InterPro" id="IPR051058">
    <property type="entry name" value="GDSL_Est/Lipase"/>
</dbReference>
<proteinExistence type="predicted"/>
<gene>
    <name evidence="2" type="ORF">H4R20_004747</name>
</gene>
<dbReference type="OrthoDB" id="1600564at2759"/>
<keyword evidence="3" id="KW-1185">Reference proteome</keyword>
<evidence type="ECO:0000313" key="2">
    <source>
        <dbReference type="EMBL" id="KAJ2798639.1"/>
    </source>
</evidence>
<dbReference type="InterPro" id="IPR036514">
    <property type="entry name" value="SGNH_hydro_sf"/>
</dbReference>
<evidence type="ECO:0000256" key="1">
    <source>
        <dbReference type="ARBA" id="ARBA00022801"/>
    </source>
</evidence>
<dbReference type="InterPro" id="IPR001087">
    <property type="entry name" value="GDSL"/>
</dbReference>
<dbReference type="Gene3D" id="3.40.50.1110">
    <property type="entry name" value="SGNH hydrolase"/>
    <property type="match status" value="1"/>
</dbReference>
<dbReference type="Proteomes" id="UP001140094">
    <property type="component" value="Unassembled WGS sequence"/>
</dbReference>
<reference evidence="2" key="1">
    <citation type="submission" date="2022-07" db="EMBL/GenBank/DDBJ databases">
        <title>Phylogenomic reconstructions and comparative analyses of Kickxellomycotina fungi.</title>
        <authorList>
            <person name="Reynolds N.K."/>
            <person name="Stajich J.E."/>
            <person name="Barry K."/>
            <person name="Grigoriev I.V."/>
            <person name="Crous P."/>
            <person name="Smith M.E."/>
        </authorList>
    </citation>
    <scope>NUCLEOTIDE SEQUENCE</scope>
    <source>
        <strain evidence="2">NRRL 1565</strain>
    </source>
</reference>
<accession>A0A9W8HX13</accession>
<sequence>MTLENRAYSGATSNNKLSPASYGNITIPSFHDQVTGWLQSNPNPSQYNLKNDIIQVEIGSNDVLQNVNNLVTGALDASDLASRLADSIMHDIRRLVSAGYKNIILWNLPAIENTPAVNSFGAGSLAKSLVDILNSAIEGAMNKLINEYRGKTQGIHLFNLNALMNLALLPEPLRVLGITDSTSACYVKDSDESINICSNPDEHFFYDGVHPASRMHYLWGIVAAILTRDPTATIDANKIIQLAEVYNIGESNRNNNIIANGIITPSEMAVIPALSTSDPGPTSTTAKCR</sequence>
<organism evidence="2 3">
    <name type="scientific">Coemansia guatemalensis</name>
    <dbReference type="NCBI Taxonomy" id="2761395"/>
    <lineage>
        <taxon>Eukaryota</taxon>
        <taxon>Fungi</taxon>
        <taxon>Fungi incertae sedis</taxon>
        <taxon>Zoopagomycota</taxon>
        <taxon>Kickxellomycotina</taxon>
        <taxon>Kickxellomycetes</taxon>
        <taxon>Kickxellales</taxon>
        <taxon>Kickxellaceae</taxon>
        <taxon>Coemansia</taxon>
    </lineage>
</organism>